<evidence type="ECO:0000313" key="7">
    <source>
        <dbReference type="Proteomes" id="UP001652741"/>
    </source>
</evidence>
<accession>A0ABM3EIY6</accession>
<dbReference type="Pfam" id="PF05978">
    <property type="entry name" value="UNC-93"/>
    <property type="match status" value="1"/>
</dbReference>
<dbReference type="GeneID" id="123741688"/>
<feature type="transmembrane region" description="Helical" evidence="6">
    <location>
        <begin position="115"/>
        <end position="134"/>
    </location>
</feature>
<evidence type="ECO:0000256" key="1">
    <source>
        <dbReference type="ARBA" id="ARBA00004141"/>
    </source>
</evidence>
<feature type="transmembrane region" description="Helical" evidence="6">
    <location>
        <begin position="43"/>
        <end position="61"/>
    </location>
</feature>
<protein>
    <submittedName>
        <fullName evidence="8">UNC93-like protein MFSD11</fullName>
    </submittedName>
</protein>
<feature type="transmembrane region" description="Helical" evidence="6">
    <location>
        <begin position="81"/>
        <end position="103"/>
    </location>
</feature>
<dbReference type="PANTHER" id="PTHR23294:SF5">
    <property type="entry name" value="UNC93-LIKE PROTEIN MFSD11"/>
    <property type="match status" value="1"/>
</dbReference>
<evidence type="ECO:0000256" key="4">
    <source>
        <dbReference type="ARBA" id="ARBA00022989"/>
    </source>
</evidence>
<dbReference type="SUPFAM" id="SSF103473">
    <property type="entry name" value="MFS general substrate transporter"/>
    <property type="match status" value="1"/>
</dbReference>
<dbReference type="RefSeq" id="XP_045571021.1">
    <property type="nucleotide sequence ID" value="XM_045715065.1"/>
</dbReference>
<dbReference type="PANTHER" id="PTHR23294">
    <property type="entry name" value="ET TRANSLATION PRODUCT-RELATED"/>
    <property type="match status" value="1"/>
</dbReference>
<dbReference type="InterPro" id="IPR010291">
    <property type="entry name" value="Ion_channel_UNC-93"/>
</dbReference>
<dbReference type="InterPro" id="IPR036259">
    <property type="entry name" value="MFS_trans_sf"/>
</dbReference>
<reference evidence="8" key="1">
    <citation type="submission" date="2025-08" db="UniProtKB">
        <authorList>
            <consortium name="RefSeq"/>
        </authorList>
    </citation>
    <scope>IDENTIFICATION</scope>
</reference>
<gene>
    <name evidence="8" type="primary">LOC123741688</name>
</gene>
<dbReference type="Gene3D" id="1.20.1250.20">
    <property type="entry name" value="MFS general substrate transporter like domains"/>
    <property type="match status" value="1"/>
</dbReference>
<feature type="transmembrane region" description="Helical" evidence="6">
    <location>
        <begin position="194"/>
        <end position="216"/>
    </location>
</feature>
<feature type="transmembrane region" description="Helical" evidence="6">
    <location>
        <begin position="154"/>
        <end position="173"/>
    </location>
</feature>
<comment type="similarity">
    <text evidence="2">Belongs to the unc-93 family.</text>
</comment>
<evidence type="ECO:0000256" key="5">
    <source>
        <dbReference type="ARBA" id="ARBA00023136"/>
    </source>
</evidence>
<name>A0ABM3EIY6_SALSA</name>
<keyword evidence="7" id="KW-1185">Reference proteome</keyword>
<keyword evidence="4 6" id="KW-1133">Transmembrane helix</keyword>
<evidence type="ECO:0000256" key="2">
    <source>
        <dbReference type="ARBA" id="ARBA00009172"/>
    </source>
</evidence>
<organism evidence="7 8">
    <name type="scientific">Salmo salar</name>
    <name type="common">Atlantic salmon</name>
    <dbReference type="NCBI Taxonomy" id="8030"/>
    <lineage>
        <taxon>Eukaryota</taxon>
        <taxon>Metazoa</taxon>
        <taxon>Chordata</taxon>
        <taxon>Craniata</taxon>
        <taxon>Vertebrata</taxon>
        <taxon>Euteleostomi</taxon>
        <taxon>Actinopterygii</taxon>
        <taxon>Neopterygii</taxon>
        <taxon>Teleostei</taxon>
        <taxon>Protacanthopterygii</taxon>
        <taxon>Salmoniformes</taxon>
        <taxon>Salmonidae</taxon>
        <taxon>Salmoninae</taxon>
        <taxon>Salmo</taxon>
    </lineage>
</organism>
<dbReference type="Proteomes" id="UP001652741">
    <property type="component" value="Chromosome ssa03"/>
</dbReference>
<evidence type="ECO:0000256" key="3">
    <source>
        <dbReference type="ARBA" id="ARBA00022692"/>
    </source>
</evidence>
<evidence type="ECO:0000256" key="6">
    <source>
        <dbReference type="SAM" id="Phobius"/>
    </source>
</evidence>
<evidence type="ECO:0000313" key="8">
    <source>
        <dbReference type="RefSeq" id="XP_045571021.1"/>
    </source>
</evidence>
<keyword evidence="5 6" id="KW-0472">Membrane</keyword>
<proteinExistence type="inferred from homology"/>
<keyword evidence="3 6" id="KW-0812">Transmembrane</keyword>
<sequence>MLNEEEGQPLLSSRMMYKQRANSAVQDAKSEFKTILQLLKTKTILLLSCCMAYSGLELSFYSGVYGTCIGATTEFGAAAKGLIGISGIVVGIGEIVGGGVFGLVCKNNRFRRTSVVFLGMVVHFVAFYLIYLNIPDDAPVVLKTSTLNKPYLTPSISIALLCSFLLGLGDSCFNTQLYSILGRVYAEQSAPAFAIFKFIQSIFAAVAFFYSGYLLFTTGNCSLWSSWVSLGYYLRWSHCCKFCGSVIIHHTFHNLMELFCILNRRNINIDAYIILQFQKMLLVTKTR</sequence>
<dbReference type="InterPro" id="IPR051617">
    <property type="entry name" value="UNC-93-like_regulator"/>
</dbReference>
<comment type="subcellular location">
    <subcellularLocation>
        <location evidence="1">Membrane</location>
        <topology evidence="1">Multi-pass membrane protein</topology>
    </subcellularLocation>
</comment>